<protein>
    <submittedName>
        <fullName evidence="1">Uncharacterized protein</fullName>
    </submittedName>
</protein>
<gene>
    <name evidence="1" type="ORF">MSG28_000529</name>
</gene>
<evidence type="ECO:0000313" key="1">
    <source>
        <dbReference type="EMBL" id="KAI8430128.1"/>
    </source>
</evidence>
<dbReference type="EMBL" id="CM046131">
    <property type="protein sequence ID" value="KAI8430128.1"/>
    <property type="molecule type" value="Genomic_DNA"/>
</dbReference>
<reference evidence="1 2" key="1">
    <citation type="journal article" date="2022" name="Genome Biol. Evol.">
        <title>The Spruce Budworm Genome: Reconstructing the Evolutionary History of Antifreeze Proteins.</title>
        <authorList>
            <person name="Beliveau C."/>
            <person name="Gagne P."/>
            <person name="Picq S."/>
            <person name="Vernygora O."/>
            <person name="Keeling C.I."/>
            <person name="Pinkney K."/>
            <person name="Doucet D."/>
            <person name="Wen F."/>
            <person name="Johnston J.S."/>
            <person name="Maaroufi H."/>
            <person name="Boyle B."/>
            <person name="Laroche J."/>
            <person name="Dewar K."/>
            <person name="Juretic N."/>
            <person name="Blackburn G."/>
            <person name="Nisole A."/>
            <person name="Brunet B."/>
            <person name="Brandao M."/>
            <person name="Lumley L."/>
            <person name="Duan J."/>
            <person name="Quan G."/>
            <person name="Lucarotti C.J."/>
            <person name="Roe A.D."/>
            <person name="Sperling F.A.H."/>
            <person name="Levesque R.C."/>
            <person name="Cusson M."/>
        </authorList>
    </citation>
    <scope>NUCLEOTIDE SEQUENCE [LARGE SCALE GENOMIC DNA]</scope>
    <source>
        <strain evidence="1">Glfc:IPQL:Cfum</strain>
    </source>
</reference>
<organism evidence="1 2">
    <name type="scientific">Choristoneura fumiferana</name>
    <name type="common">Spruce budworm moth</name>
    <name type="synonym">Archips fumiferana</name>
    <dbReference type="NCBI Taxonomy" id="7141"/>
    <lineage>
        <taxon>Eukaryota</taxon>
        <taxon>Metazoa</taxon>
        <taxon>Ecdysozoa</taxon>
        <taxon>Arthropoda</taxon>
        <taxon>Hexapoda</taxon>
        <taxon>Insecta</taxon>
        <taxon>Pterygota</taxon>
        <taxon>Neoptera</taxon>
        <taxon>Endopterygota</taxon>
        <taxon>Lepidoptera</taxon>
        <taxon>Glossata</taxon>
        <taxon>Ditrysia</taxon>
        <taxon>Tortricoidea</taxon>
        <taxon>Tortricidae</taxon>
        <taxon>Tortricinae</taxon>
        <taxon>Choristoneura</taxon>
    </lineage>
</organism>
<evidence type="ECO:0000313" key="2">
    <source>
        <dbReference type="Proteomes" id="UP001064048"/>
    </source>
</evidence>
<sequence length="286" mass="32041">MDYLSGWSKCKRRLSGITAIVTGGNAGIGRETVLDLYLRGARVIMACRDIKKAEIAKLKIEKSTEAEEERGSLVVEQIELSNLQSVRNFAGRILDREATIHILINNAGVMMCPEGRTEDGFEMHMATNYFGHALLSLMLLPRLAESGPARIVFVASRLHTYCDLDLNDINFQRTTYNPLSAYGRSKTAEVLFSRALARKLREHNIDNVTTYSLHPGVISTGIARHFSDNFLRCTTWLFDNLLSWFLKSPRCGAQTTIHCAVDPACATDSGLYYRLSIDWSVRSVTK</sequence>
<dbReference type="Proteomes" id="UP001064048">
    <property type="component" value="Chromosome Z"/>
</dbReference>
<keyword evidence="2" id="KW-1185">Reference proteome</keyword>
<accession>A0ACC0K162</accession>
<name>A0ACC0K162_CHOFU</name>
<proteinExistence type="predicted"/>
<comment type="caution">
    <text evidence="1">The sequence shown here is derived from an EMBL/GenBank/DDBJ whole genome shotgun (WGS) entry which is preliminary data.</text>
</comment>